<gene>
    <name evidence="1" type="ORF">Premu_0225</name>
</gene>
<keyword evidence="2" id="KW-1185">Reference proteome</keyword>
<dbReference type="AlphaFoldDB" id="F8N9J7"/>
<dbReference type="EMBL" id="GL945017">
    <property type="protein sequence ID" value="EGN55711.1"/>
    <property type="molecule type" value="Genomic_DNA"/>
</dbReference>
<sequence>MNRIFFIIFLSVLPNVFVWSKAVCHEQKKESSCHSVSLSGGLTFDDTWKVELSYRFTPFRYTGIGIGIGYWSQYGNEDIPHETMIWTVNKDTKDIGDFYLRPNIMFYTPSLFHIRDCYFTIFANPGAILNIPYGNANIDLIDNTGVVTGSDNVHNSHGKWSAFDLRFGLRFGTEDTHFFIGYELSTMDVYGMYRRMEYRNVKFNDFYPHCKNQKGLVFDISVGL</sequence>
<evidence type="ECO:0000313" key="2">
    <source>
        <dbReference type="Proteomes" id="UP000002772"/>
    </source>
</evidence>
<evidence type="ECO:0008006" key="3">
    <source>
        <dbReference type="Google" id="ProtNLM"/>
    </source>
</evidence>
<evidence type="ECO:0000313" key="1">
    <source>
        <dbReference type="EMBL" id="EGN55711.1"/>
    </source>
</evidence>
<proteinExistence type="predicted"/>
<accession>F8N9J7</accession>
<name>F8N9J7_9BACT</name>
<dbReference type="OrthoDB" id="1071580at2"/>
<dbReference type="HOGENOM" id="CLU_112447_0_0_10"/>
<protein>
    <recommendedName>
        <fullName evidence="3">Outer membrane protein beta-barrel domain-containing protein</fullName>
    </recommendedName>
</protein>
<dbReference type="Proteomes" id="UP000002772">
    <property type="component" value="Unassembled WGS sequence"/>
</dbReference>
<dbReference type="RefSeq" id="WP_007572426.1">
    <property type="nucleotide sequence ID" value="NZ_BPTS01000001.1"/>
</dbReference>
<reference evidence="2" key="1">
    <citation type="journal article" date="2011" name="Stand. Genomic Sci.">
        <title>Non-contiguous finished genome sequence of the opportunistic oral pathogen Prevotella multisaccharivorax type strain (PPPA20).</title>
        <authorList>
            <person name="Pati A."/>
            <person name="Gronow S."/>
            <person name="Lu M."/>
            <person name="Lapidus A."/>
            <person name="Nolan M."/>
            <person name="Lucas S."/>
            <person name="Hammon N."/>
            <person name="Deshpande S."/>
            <person name="Cheng J.F."/>
            <person name="Tapia R."/>
            <person name="Han C."/>
            <person name="Goodwin L."/>
            <person name="Pitluck S."/>
            <person name="Liolios K."/>
            <person name="Pagani I."/>
            <person name="Mavromatis K."/>
            <person name="Mikhailova N."/>
            <person name="Huntemann M."/>
            <person name="Chen A."/>
            <person name="Palaniappan K."/>
            <person name="Land M."/>
            <person name="Hauser L."/>
            <person name="Detter J.C."/>
            <person name="Brambilla E.M."/>
            <person name="Rohde M."/>
            <person name="Goker M."/>
            <person name="Woyke T."/>
            <person name="Bristow J."/>
            <person name="Eisen J.A."/>
            <person name="Markowitz V."/>
            <person name="Hugenholtz P."/>
            <person name="Kyrpides N.C."/>
            <person name="Klenk H.P."/>
            <person name="Ivanova N."/>
        </authorList>
    </citation>
    <scope>NUCLEOTIDE SEQUENCE [LARGE SCALE GENOMIC DNA]</scope>
    <source>
        <strain evidence="2">DSM 17128</strain>
    </source>
</reference>
<organism evidence="1 2">
    <name type="scientific">Hallella multisaccharivorax DSM 17128</name>
    <dbReference type="NCBI Taxonomy" id="688246"/>
    <lineage>
        <taxon>Bacteria</taxon>
        <taxon>Pseudomonadati</taxon>
        <taxon>Bacteroidota</taxon>
        <taxon>Bacteroidia</taxon>
        <taxon>Bacteroidales</taxon>
        <taxon>Prevotellaceae</taxon>
        <taxon>Hallella</taxon>
    </lineage>
</organism>